<sequence length="37" mass="4082">MSRKGNCWDNSVMESFFGTLKDECVGSAISSSHDEAR</sequence>
<gene>
    <name evidence="2" type="ORF">EPA93_45310</name>
</gene>
<evidence type="ECO:0000313" key="2">
    <source>
        <dbReference type="EMBL" id="QBD82803.1"/>
    </source>
</evidence>
<reference evidence="2 3" key="1">
    <citation type="submission" date="2019-01" db="EMBL/GenBank/DDBJ databases">
        <title>Ktedonosporobacter rubrisoli SCAWS-G2.</title>
        <authorList>
            <person name="Huang Y."/>
            <person name="Yan B."/>
        </authorList>
    </citation>
    <scope>NUCLEOTIDE SEQUENCE [LARGE SCALE GENOMIC DNA]</scope>
    <source>
        <strain evidence="2 3">SCAWS-G2</strain>
    </source>
</reference>
<keyword evidence="3" id="KW-1185">Reference proteome</keyword>
<feature type="domain" description="Integrase catalytic" evidence="1">
    <location>
        <begin position="1"/>
        <end position="37"/>
    </location>
</feature>
<dbReference type="EMBL" id="CP035758">
    <property type="protein sequence ID" value="QBD82803.1"/>
    <property type="molecule type" value="Genomic_DNA"/>
</dbReference>
<evidence type="ECO:0000313" key="3">
    <source>
        <dbReference type="Proteomes" id="UP000290365"/>
    </source>
</evidence>
<dbReference type="InterPro" id="IPR001584">
    <property type="entry name" value="Integrase_cat-core"/>
</dbReference>
<dbReference type="KEGG" id="kbs:EPA93_45310"/>
<protein>
    <recommendedName>
        <fullName evidence="1">Integrase catalytic domain-containing protein</fullName>
    </recommendedName>
</protein>
<organism evidence="2 3">
    <name type="scientific">Ktedonosporobacter rubrisoli</name>
    <dbReference type="NCBI Taxonomy" id="2509675"/>
    <lineage>
        <taxon>Bacteria</taxon>
        <taxon>Bacillati</taxon>
        <taxon>Chloroflexota</taxon>
        <taxon>Ktedonobacteria</taxon>
        <taxon>Ktedonobacterales</taxon>
        <taxon>Ktedonosporobacteraceae</taxon>
        <taxon>Ktedonosporobacter</taxon>
    </lineage>
</organism>
<dbReference type="SUPFAM" id="SSF53098">
    <property type="entry name" value="Ribonuclease H-like"/>
    <property type="match status" value="1"/>
</dbReference>
<accession>A0A4P6K4E6</accession>
<dbReference type="InterPro" id="IPR012337">
    <property type="entry name" value="RNaseH-like_sf"/>
</dbReference>
<dbReference type="AlphaFoldDB" id="A0A4P6K4E6"/>
<proteinExistence type="predicted"/>
<evidence type="ECO:0000259" key="1">
    <source>
        <dbReference type="Pfam" id="PF13683"/>
    </source>
</evidence>
<name>A0A4P6K4E6_KTERU</name>
<dbReference type="GO" id="GO:0015074">
    <property type="term" value="P:DNA integration"/>
    <property type="evidence" value="ECO:0007669"/>
    <property type="project" value="InterPro"/>
</dbReference>
<dbReference type="OrthoDB" id="1652943at2"/>
<dbReference type="Proteomes" id="UP000290365">
    <property type="component" value="Chromosome"/>
</dbReference>
<dbReference type="Pfam" id="PF13683">
    <property type="entry name" value="rve_3"/>
    <property type="match status" value="1"/>
</dbReference>